<dbReference type="PANTHER" id="PTHR22666">
    <property type="entry name" value="MYB_SANT-LIKE DNA-BINDING DOMAIN-CONTAINING PROTEIN 1"/>
    <property type="match status" value="1"/>
</dbReference>
<feature type="non-terminal residue" evidence="3">
    <location>
        <position position="1"/>
    </location>
</feature>
<organism evidence="3">
    <name type="scientific">Amblyomma maculatum</name>
    <name type="common">Gulf Coast tick</name>
    <dbReference type="NCBI Taxonomy" id="34609"/>
    <lineage>
        <taxon>Eukaryota</taxon>
        <taxon>Metazoa</taxon>
        <taxon>Ecdysozoa</taxon>
        <taxon>Arthropoda</taxon>
        <taxon>Chelicerata</taxon>
        <taxon>Arachnida</taxon>
        <taxon>Acari</taxon>
        <taxon>Parasitiformes</taxon>
        <taxon>Ixodida</taxon>
        <taxon>Ixodoidea</taxon>
        <taxon>Ixodidae</taxon>
        <taxon>Amblyomminae</taxon>
        <taxon>Amblyomma</taxon>
    </lineage>
</organism>
<evidence type="ECO:0000259" key="2">
    <source>
        <dbReference type="Pfam" id="PF13837"/>
    </source>
</evidence>
<protein>
    <recommendedName>
        <fullName evidence="2">Myb/SANT-like DNA-binding domain-containing protein</fullName>
    </recommendedName>
</protein>
<feature type="region of interest" description="Disordered" evidence="1">
    <location>
        <begin position="182"/>
        <end position="201"/>
    </location>
</feature>
<dbReference type="AlphaFoldDB" id="G3MJ53"/>
<accession>G3MJ53</accession>
<dbReference type="InterPro" id="IPR044822">
    <property type="entry name" value="Myb_DNA-bind_4"/>
</dbReference>
<feature type="domain" description="Myb/SANT-like DNA-binding" evidence="2">
    <location>
        <begin position="17"/>
        <end position="101"/>
    </location>
</feature>
<evidence type="ECO:0000313" key="3">
    <source>
        <dbReference type="EMBL" id="AEO33521.1"/>
    </source>
</evidence>
<proteinExistence type="evidence at transcript level"/>
<dbReference type="EMBL" id="JO841904">
    <property type="protein sequence ID" value="AEO33521.1"/>
    <property type="molecule type" value="mRNA"/>
</dbReference>
<dbReference type="GO" id="GO:0016604">
    <property type="term" value="C:nuclear body"/>
    <property type="evidence" value="ECO:0007669"/>
    <property type="project" value="TreeGrafter"/>
</dbReference>
<evidence type="ECO:0000256" key="1">
    <source>
        <dbReference type="SAM" id="MobiDB-lite"/>
    </source>
</evidence>
<dbReference type="InterPro" id="IPR026095">
    <property type="entry name" value="Myb/SANT-like_DNA-bd_dom_prot"/>
</dbReference>
<dbReference type="PANTHER" id="PTHR22666:SF3">
    <property type="entry name" value="MYB_SANT-LIKE DNA-BINDING DOMAIN-CONTAINING PROTEIN 1"/>
    <property type="match status" value="1"/>
</dbReference>
<name>G3MJ53_AMBMU</name>
<dbReference type="GO" id="GO:0045893">
    <property type="term" value="P:positive regulation of DNA-templated transcription"/>
    <property type="evidence" value="ECO:0007669"/>
    <property type="project" value="TreeGrafter"/>
</dbReference>
<dbReference type="Pfam" id="PF13837">
    <property type="entry name" value="Myb_DNA-bind_4"/>
    <property type="match status" value="1"/>
</dbReference>
<sequence>EARQKCASRNAARGPRAHWPEREIWALVRLWEDHLPDLRGARRNGPVYEAIARALAEQGIVKTKEQVHSKIENLTTEYRRWSRKHTGQGAIPWIFYFEINRFLGSLPVNDRSLVEESVCNPLSTVEKIITAMEMGSGDDYSFHLDEEGSLSAAAEAHAADFESTMPQGVVGSSQQLPPAVAIATTQQQPKRKRKRPLTAGEENQLAMIGEQRLLRQGLEDYRRQELVLRERQVKAEEELVDVMKEYLKKSKMWKSQFVLLLCTCYH</sequence>
<reference evidence="3" key="1">
    <citation type="journal article" date="2011" name="PLoS ONE">
        <title>A deep insight into the sialotranscriptome of the gulf coast tick, Amblyomma maculatum.</title>
        <authorList>
            <person name="Karim S."/>
            <person name="Singh P."/>
            <person name="Ribeiro J.M."/>
        </authorList>
    </citation>
    <scope>NUCLEOTIDE SEQUENCE</scope>
    <source>
        <tissue evidence="3">Salivary gland</tissue>
    </source>
</reference>
<dbReference type="Gene3D" id="1.10.10.60">
    <property type="entry name" value="Homeodomain-like"/>
    <property type="match status" value="1"/>
</dbReference>